<dbReference type="Gene3D" id="3.20.20.370">
    <property type="entry name" value="Glycoside hydrolase/deacetylase"/>
    <property type="match status" value="1"/>
</dbReference>
<protein>
    <recommendedName>
        <fullName evidence="3">NodB homology domain-containing protein</fullName>
    </recommendedName>
</protein>
<dbReference type="AlphaFoldDB" id="A0A831RT44"/>
<dbReference type="PROSITE" id="PS51677">
    <property type="entry name" value="NODB"/>
    <property type="match status" value="1"/>
</dbReference>
<evidence type="ECO:0000256" key="2">
    <source>
        <dbReference type="ARBA" id="ARBA00022729"/>
    </source>
</evidence>
<dbReference type="InterPro" id="IPR011330">
    <property type="entry name" value="Glyco_hydro/deAcase_b/a-brl"/>
</dbReference>
<dbReference type="PANTHER" id="PTHR34216:SF3">
    <property type="entry name" value="POLY-BETA-1,6-N-ACETYL-D-GLUCOSAMINE N-DEACETYLASE"/>
    <property type="match status" value="1"/>
</dbReference>
<dbReference type="PANTHER" id="PTHR34216">
    <property type="match status" value="1"/>
</dbReference>
<gene>
    <name evidence="4" type="ORF">ENJ12_00150</name>
</gene>
<sequence length="307" mass="35696">MSFAKQLKQALRRKLSLLHRDKPALLGFLFHAVFQDQKEIAKGHVDTQQGITAEHLHRFIEHFLEAGYRFTSPEQGLDFTRSEEKCICITFDDGYFNNTRMLPLLEQYDVPATFYITTGNVEEQQCFWWDVVYRERHRRGAEKALISREQKMLKQKHHQDIITYLQEEFGADCLQPWSDTDRPMTVPELQDFARHPLVFIGNHTRDHYLLDQYSQTESAKQIDRAQQDLKHWLGEAPAGIAYPNGNYSDTAIAAAQQTGLAYGWSLDKRKTPLPMENSNIFALGRFTLWGRDDIEAQCEITRSDILL</sequence>
<comment type="subcellular location">
    <subcellularLocation>
        <location evidence="1">Secreted</location>
    </subcellularLocation>
</comment>
<organism evidence="4">
    <name type="scientific">Thiolapillus brandeum</name>
    <dbReference type="NCBI Taxonomy" id="1076588"/>
    <lineage>
        <taxon>Bacteria</taxon>
        <taxon>Pseudomonadati</taxon>
        <taxon>Pseudomonadota</taxon>
        <taxon>Gammaproteobacteria</taxon>
        <taxon>Chromatiales</taxon>
        <taxon>Sedimenticolaceae</taxon>
        <taxon>Thiolapillus</taxon>
    </lineage>
</organism>
<reference evidence="4" key="1">
    <citation type="journal article" date="2020" name="mSystems">
        <title>Genome- and Community-Level Interaction Insights into Carbon Utilization and Element Cycling Functions of Hydrothermarchaeota in Hydrothermal Sediment.</title>
        <authorList>
            <person name="Zhou Z."/>
            <person name="Liu Y."/>
            <person name="Xu W."/>
            <person name="Pan J."/>
            <person name="Luo Z.H."/>
            <person name="Li M."/>
        </authorList>
    </citation>
    <scope>NUCLEOTIDE SEQUENCE [LARGE SCALE GENOMIC DNA]</scope>
    <source>
        <strain evidence="4">HyVt-458</strain>
    </source>
</reference>
<dbReference type="GO" id="GO:0005576">
    <property type="term" value="C:extracellular region"/>
    <property type="evidence" value="ECO:0007669"/>
    <property type="project" value="UniProtKB-SubCell"/>
</dbReference>
<dbReference type="Pfam" id="PF01522">
    <property type="entry name" value="Polysacc_deac_1"/>
    <property type="match status" value="1"/>
</dbReference>
<evidence type="ECO:0000313" key="4">
    <source>
        <dbReference type="EMBL" id="HEC05236.1"/>
    </source>
</evidence>
<dbReference type="EMBL" id="DRLF01000006">
    <property type="protein sequence ID" value="HEC05236.1"/>
    <property type="molecule type" value="Genomic_DNA"/>
</dbReference>
<dbReference type="CDD" id="cd10918">
    <property type="entry name" value="CE4_NodB_like_5s_6s"/>
    <property type="match status" value="1"/>
</dbReference>
<evidence type="ECO:0000256" key="1">
    <source>
        <dbReference type="ARBA" id="ARBA00004613"/>
    </source>
</evidence>
<accession>A0A831RT44</accession>
<evidence type="ECO:0000259" key="3">
    <source>
        <dbReference type="PROSITE" id="PS51677"/>
    </source>
</evidence>
<dbReference type="SUPFAM" id="SSF88713">
    <property type="entry name" value="Glycoside hydrolase/deacetylase"/>
    <property type="match status" value="1"/>
</dbReference>
<keyword evidence="2" id="KW-0732">Signal</keyword>
<feature type="domain" description="NodB homology" evidence="3">
    <location>
        <begin position="85"/>
        <end position="307"/>
    </location>
</feature>
<dbReference type="GO" id="GO:0016810">
    <property type="term" value="F:hydrolase activity, acting on carbon-nitrogen (but not peptide) bonds"/>
    <property type="evidence" value="ECO:0007669"/>
    <property type="project" value="InterPro"/>
</dbReference>
<dbReference type="Proteomes" id="UP000886339">
    <property type="component" value="Unassembled WGS sequence"/>
</dbReference>
<comment type="caution">
    <text evidence="4">The sequence shown here is derived from an EMBL/GenBank/DDBJ whole genome shotgun (WGS) entry which is preliminary data.</text>
</comment>
<dbReference type="InterPro" id="IPR002509">
    <property type="entry name" value="NODB_dom"/>
</dbReference>
<dbReference type="GO" id="GO:0005975">
    <property type="term" value="P:carbohydrate metabolic process"/>
    <property type="evidence" value="ECO:0007669"/>
    <property type="project" value="InterPro"/>
</dbReference>
<dbReference type="InterPro" id="IPR051398">
    <property type="entry name" value="Polysacch_Deacetylase"/>
</dbReference>
<name>A0A831RT44_9GAMM</name>
<proteinExistence type="predicted"/>